<dbReference type="InterPro" id="IPR009382">
    <property type="entry name" value="Coleoptericin"/>
</dbReference>
<feature type="compositionally biased region" description="Polar residues" evidence="1">
    <location>
        <begin position="99"/>
        <end position="130"/>
    </location>
</feature>
<evidence type="ECO:0000313" key="4">
    <source>
        <dbReference type="Proteomes" id="UP001516400"/>
    </source>
</evidence>
<feature type="signal peptide" evidence="2">
    <location>
        <begin position="1"/>
        <end position="24"/>
    </location>
</feature>
<name>A0ABD2NB02_9CUCU</name>
<proteinExistence type="predicted"/>
<accession>A0ABD2NB02</accession>
<dbReference type="AlphaFoldDB" id="A0ABD2NB02"/>
<evidence type="ECO:0000313" key="3">
    <source>
        <dbReference type="EMBL" id="KAL3275784.1"/>
    </source>
</evidence>
<reference evidence="3 4" key="1">
    <citation type="journal article" date="2021" name="BMC Biol.">
        <title>Horizontally acquired antibacterial genes associated with adaptive radiation of ladybird beetles.</title>
        <authorList>
            <person name="Li H.S."/>
            <person name="Tang X.F."/>
            <person name="Huang Y.H."/>
            <person name="Xu Z.Y."/>
            <person name="Chen M.L."/>
            <person name="Du X.Y."/>
            <person name="Qiu B.Y."/>
            <person name="Chen P.T."/>
            <person name="Zhang W."/>
            <person name="Slipinski A."/>
            <person name="Escalona H.E."/>
            <person name="Waterhouse R.M."/>
            <person name="Zwick A."/>
            <person name="Pang H."/>
        </authorList>
    </citation>
    <scope>NUCLEOTIDE SEQUENCE [LARGE SCALE GENOMIC DNA]</scope>
    <source>
        <strain evidence="3">SYSU2018</strain>
    </source>
</reference>
<dbReference type="Proteomes" id="UP001516400">
    <property type="component" value="Unassembled WGS sequence"/>
</dbReference>
<keyword evidence="2" id="KW-0732">Signal</keyword>
<keyword evidence="4" id="KW-1185">Reference proteome</keyword>
<evidence type="ECO:0000256" key="1">
    <source>
        <dbReference type="SAM" id="MobiDB-lite"/>
    </source>
</evidence>
<sequence>MDSTMIASIMMVFCVMLNSYSIYGYPLDNQEELPLHEGRVEVPQTGYVQNSYLDTHPHPLNIDGKQPIPPSYYQFEDGIQKYRSVRSLQPGAPNFPIPGQNNNDGWRVQPSLSKGQDGNTRGSVNVQHSGPNHEVNAQVDKVIRGPGKSKPTYSIHGSWNF</sequence>
<comment type="caution">
    <text evidence="3">The sequence shown here is derived from an EMBL/GenBank/DDBJ whole genome shotgun (WGS) entry which is preliminary data.</text>
</comment>
<feature type="chain" id="PRO_5044852919" evidence="2">
    <location>
        <begin position="25"/>
        <end position="161"/>
    </location>
</feature>
<organism evidence="3 4">
    <name type="scientific">Cryptolaemus montrouzieri</name>
    <dbReference type="NCBI Taxonomy" id="559131"/>
    <lineage>
        <taxon>Eukaryota</taxon>
        <taxon>Metazoa</taxon>
        <taxon>Ecdysozoa</taxon>
        <taxon>Arthropoda</taxon>
        <taxon>Hexapoda</taxon>
        <taxon>Insecta</taxon>
        <taxon>Pterygota</taxon>
        <taxon>Neoptera</taxon>
        <taxon>Endopterygota</taxon>
        <taxon>Coleoptera</taxon>
        <taxon>Polyphaga</taxon>
        <taxon>Cucujiformia</taxon>
        <taxon>Coccinelloidea</taxon>
        <taxon>Coccinellidae</taxon>
        <taxon>Scymninae</taxon>
        <taxon>Scymnini</taxon>
        <taxon>Cryptolaemus</taxon>
    </lineage>
</organism>
<dbReference type="Pfam" id="PF06286">
    <property type="entry name" value="Coleoptericin"/>
    <property type="match status" value="1"/>
</dbReference>
<dbReference type="EMBL" id="JABFTP020000083">
    <property type="protein sequence ID" value="KAL3275784.1"/>
    <property type="molecule type" value="Genomic_DNA"/>
</dbReference>
<evidence type="ECO:0000256" key="2">
    <source>
        <dbReference type="SAM" id="SignalP"/>
    </source>
</evidence>
<gene>
    <name evidence="3" type="ORF">HHI36_020529</name>
</gene>
<protein>
    <submittedName>
        <fullName evidence="3">Uncharacterized protein</fullName>
    </submittedName>
</protein>
<feature type="region of interest" description="Disordered" evidence="1">
    <location>
        <begin position="91"/>
        <end position="132"/>
    </location>
</feature>